<dbReference type="EMBL" id="AOGK01000019">
    <property type="protein sequence ID" value="MDG5977311.1"/>
    <property type="molecule type" value="Genomic_DNA"/>
</dbReference>
<dbReference type="OrthoDB" id="9796017at2"/>
<evidence type="ECO:0000256" key="7">
    <source>
        <dbReference type="ARBA" id="ARBA00023047"/>
    </source>
</evidence>
<evidence type="ECO:0000256" key="5">
    <source>
        <dbReference type="ARBA" id="ARBA00022692"/>
    </source>
</evidence>
<name>A0A9X4SGS5_9BURK</name>
<keyword evidence="7" id="KW-0762">Sugar transport</keyword>
<feature type="domain" description="ABC-2 type transporter transmembrane" evidence="10">
    <location>
        <begin position="26"/>
        <end position="224"/>
    </location>
</feature>
<keyword evidence="5 9" id="KW-0812">Transmembrane</keyword>
<evidence type="ECO:0000256" key="3">
    <source>
        <dbReference type="ARBA" id="ARBA00022448"/>
    </source>
</evidence>
<evidence type="ECO:0000313" key="12">
    <source>
        <dbReference type="Proteomes" id="UP001152876"/>
    </source>
</evidence>
<keyword evidence="6 9" id="KW-1133">Transmembrane helix</keyword>
<feature type="transmembrane region" description="Helical" evidence="9">
    <location>
        <begin position="40"/>
        <end position="61"/>
    </location>
</feature>
<dbReference type="AlphaFoldDB" id="A0A9X4SGS5"/>
<keyword evidence="4" id="KW-1003">Cell membrane</keyword>
<feature type="transmembrane region" description="Helical" evidence="9">
    <location>
        <begin position="234"/>
        <end position="254"/>
    </location>
</feature>
<reference evidence="11" key="1">
    <citation type="submission" date="2013-01" db="EMBL/GenBank/DDBJ databases">
        <title>Genome draft of Hydrogenophaga taeniospiralis 2K1.</title>
        <authorList>
            <person name="Gomila M."/>
            <person name="Lalucat J."/>
        </authorList>
    </citation>
    <scope>NUCLEOTIDE SEQUENCE</scope>
    <source>
        <strain evidence="11">CCUG 15921</strain>
    </source>
</reference>
<dbReference type="Pfam" id="PF01061">
    <property type="entry name" value="ABC2_membrane"/>
    <property type="match status" value="1"/>
</dbReference>
<dbReference type="InterPro" id="IPR013525">
    <property type="entry name" value="ABC2_TM"/>
</dbReference>
<keyword evidence="3" id="KW-0813">Transport</keyword>
<keyword evidence="8 9" id="KW-0472">Membrane</keyword>
<dbReference type="GO" id="GO:0015920">
    <property type="term" value="P:lipopolysaccharide transport"/>
    <property type="evidence" value="ECO:0007669"/>
    <property type="project" value="TreeGrafter"/>
</dbReference>
<proteinExistence type="inferred from homology"/>
<dbReference type="Proteomes" id="UP001152876">
    <property type="component" value="Unassembled WGS sequence"/>
</dbReference>
<evidence type="ECO:0000256" key="4">
    <source>
        <dbReference type="ARBA" id="ARBA00022475"/>
    </source>
</evidence>
<feature type="transmembrane region" description="Helical" evidence="9">
    <location>
        <begin position="179"/>
        <end position="198"/>
    </location>
</feature>
<evidence type="ECO:0000256" key="9">
    <source>
        <dbReference type="SAM" id="Phobius"/>
    </source>
</evidence>
<evidence type="ECO:0000259" key="10">
    <source>
        <dbReference type="Pfam" id="PF01061"/>
    </source>
</evidence>
<evidence type="ECO:0000256" key="1">
    <source>
        <dbReference type="ARBA" id="ARBA00004651"/>
    </source>
</evidence>
<feature type="transmembrane region" description="Helical" evidence="9">
    <location>
        <begin position="81"/>
        <end position="98"/>
    </location>
</feature>
<keyword evidence="7" id="KW-0625">Polysaccharide transport</keyword>
<comment type="subcellular location">
    <subcellularLocation>
        <location evidence="1">Cell membrane</location>
        <topology evidence="1">Multi-pass membrane protein</topology>
    </subcellularLocation>
</comment>
<dbReference type="GO" id="GO:0005886">
    <property type="term" value="C:plasma membrane"/>
    <property type="evidence" value="ECO:0007669"/>
    <property type="project" value="UniProtKB-SubCell"/>
</dbReference>
<accession>A0A9X4SGS5</accession>
<feature type="transmembrane region" description="Helical" evidence="9">
    <location>
        <begin position="146"/>
        <end position="172"/>
    </location>
</feature>
<organism evidence="11 12">
    <name type="scientific">Hydrogenophaga taeniospiralis CCUG 15921</name>
    <dbReference type="NCBI Taxonomy" id="1281780"/>
    <lineage>
        <taxon>Bacteria</taxon>
        <taxon>Pseudomonadati</taxon>
        <taxon>Pseudomonadota</taxon>
        <taxon>Betaproteobacteria</taxon>
        <taxon>Burkholderiales</taxon>
        <taxon>Comamonadaceae</taxon>
        <taxon>Hydrogenophaga</taxon>
    </lineage>
</organism>
<evidence type="ECO:0000256" key="6">
    <source>
        <dbReference type="ARBA" id="ARBA00022989"/>
    </source>
</evidence>
<dbReference type="GO" id="GO:0015774">
    <property type="term" value="P:polysaccharide transport"/>
    <property type="evidence" value="ECO:0007669"/>
    <property type="project" value="UniProtKB-KW"/>
</dbReference>
<keyword evidence="12" id="KW-1185">Reference proteome</keyword>
<dbReference type="GO" id="GO:0140359">
    <property type="term" value="F:ABC-type transporter activity"/>
    <property type="evidence" value="ECO:0007669"/>
    <property type="project" value="InterPro"/>
</dbReference>
<evidence type="ECO:0000313" key="11">
    <source>
        <dbReference type="EMBL" id="MDG5977311.1"/>
    </source>
</evidence>
<evidence type="ECO:0000256" key="8">
    <source>
        <dbReference type="ARBA" id="ARBA00023136"/>
    </source>
</evidence>
<evidence type="ECO:0000256" key="2">
    <source>
        <dbReference type="ARBA" id="ARBA00007783"/>
    </source>
</evidence>
<dbReference type="RefSeq" id="WP_068175061.1">
    <property type="nucleotide sequence ID" value="NZ_AOGK01000019.1"/>
</dbReference>
<dbReference type="PANTHER" id="PTHR30413">
    <property type="entry name" value="INNER MEMBRANE TRANSPORT PERMEASE"/>
    <property type="match status" value="1"/>
</dbReference>
<dbReference type="PANTHER" id="PTHR30413:SF10">
    <property type="entry name" value="CAPSULE POLYSACCHARIDE EXPORT INNER-MEMBRANE PROTEIN CTRC"/>
    <property type="match status" value="1"/>
</dbReference>
<protein>
    <submittedName>
        <fullName evidence="11">Polysaccharide/polyol phosphate ABC transporter permease</fullName>
    </submittedName>
</protein>
<comment type="caution">
    <text evidence="11">The sequence shown here is derived from an EMBL/GenBank/DDBJ whole genome shotgun (WGS) entry which is preliminary data.</text>
</comment>
<comment type="similarity">
    <text evidence="2">Belongs to the ABC-2 integral membrane protein family.</text>
</comment>
<sequence>MHAWSRSSPALQDITQSLAYSRAIAFMAMSDLRARYKRSVLGPLWMTLGTAIGAVGLSLLWAELMHKDVREFMPTVTAGLILWQFIAGVLGDASALFSRQSALIRNINLPLSIYPTQLLLRHLINLLHSVPVFAAVAWGVGLQPSLYLLLVLPGVVLVTLNLLWLALLVGILGARFRDLEYLIGSALPLLMLLSPVFYRPEFLPFSQVYLWANPISHFIEVIRYPLMGSAPPDFVIWTNLGLLLVGGSLSLWLFNRKHHRIAFWV</sequence>
<feature type="transmembrane region" description="Helical" evidence="9">
    <location>
        <begin position="119"/>
        <end position="140"/>
    </location>
</feature>
<gene>
    <name evidence="11" type="ORF">H010_18782</name>
</gene>